<dbReference type="Pfam" id="PF01420">
    <property type="entry name" value="Methylase_S"/>
    <property type="match status" value="2"/>
</dbReference>
<dbReference type="PANTHER" id="PTHR30408">
    <property type="entry name" value="TYPE-1 RESTRICTION ENZYME ECOKI SPECIFICITY PROTEIN"/>
    <property type="match status" value="1"/>
</dbReference>
<organism evidence="5 6">
    <name type="scientific">Oligosphaera ethanolica</name>
    <dbReference type="NCBI Taxonomy" id="760260"/>
    <lineage>
        <taxon>Bacteria</taxon>
        <taxon>Pseudomonadati</taxon>
        <taxon>Lentisphaerota</taxon>
        <taxon>Oligosphaeria</taxon>
        <taxon>Oligosphaerales</taxon>
        <taxon>Oligosphaeraceae</taxon>
        <taxon>Oligosphaera</taxon>
    </lineage>
</organism>
<dbReference type="AlphaFoldDB" id="A0AAE3VE16"/>
<dbReference type="EC" id="3.1.21.3" evidence="5"/>
<dbReference type="SUPFAM" id="SSF116734">
    <property type="entry name" value="DNA methylase specificity domain"/>
    <property type="match status" value="2"/>
</dbReference>
<name>A0AAE3VE16_9BACT</name>
<comment type="caution">
    <text evidence="5">The sequence shown here is derived from an EMBL/GenBank/DDBJ whole genome shotgun (WGS) entry which is preliminary data.</text>
</comment>
<keyword evidence="3" id="KW-0238">DNA-binding</keyword>
<gene>
    <name evidence="5" type="ORF">J3R75_000685</name>
</gene>
<evidence type="ECO:0000256" key="1">
    <source>
        <dbReference type="ARBA" id="ARBA00010923"/>
    </source>
</evidence>
<keyword evidence="2" id="KW-0680">Restriction system</keyword>
<reference evidence="5" key="1">
    <citation type="submission" date="2023-07" db="EMBL/GenBank/DDBJ databases">
        <title>Genomic Encyclopedia of Type Strains, Phase IV (KMG-IV): sequencing the most valuable type-strain genomes for metagenomic binning, comparative biology and taxonomic classification.</title>
        <authorList>
            <person name="Goeker M."/>
        </authorList>
    </citation>
    <scope>NUCLEOTIDE SEQUENCE</scope>
    <source>
        <strain evidence="5">DSM 24202</strain>
    </source>
</reference>
<evidence type="ECO:0000313" key="5">
    <source>
        <dbReference type="EMBL" id="MDQ0288578.1"/>
    </source>
</evidence>
<proteinExistence type="inferred from homology"/>
<evidence type="ECO:0000256" key="3">
    <source>
        <dbReference type="ARBA" id="ARBA00023125"/>
    </source>
</evidence>
<comment type="similarity">
    <text evidence="1">Belongs to the type-I restriction system S methylase family.</text>
</comment>
<dbReference type="GO" id="GO:0009035">
    <property type="term" value="F:type I site-specific deoxyribonuclease activity"/>
    <property type="evidence" value="ECO:0007669"/>
    <property type="project" value="UniProtKB-EC"/>
</dbReference>
<evidence type="ECO:0000313" key="6">
    <source>
        <dbReference type="Proteomes" id="UP001238163"/>
    </source>
</evidence>
<dbReference type="GO" id="GO:0003677">
    <property type="term" value="F:DNA binding"/>
    <property type="evidence" value="ECO:0007669"/>
    <property type="project" value="UniProtKB-KW"/>
</dbReference>
<dbReference type="EMBL" id="JAUSVL010000001">
    <property type="protein sequence ID" value="MDQ0288578.1"/>
    <property type="molecule type" value="Genomic_DNA"/>
</dbReference>
<accession>A0AAE3VE16</accession>
<dbReference type="PANTHER" id="PTHR30408:SF12">
    <property type="entry name" value="TYPE I RESTRICTION ENZYME MJAVIII SPECIFICITY SUBUNIT"/>
    <property type="match status" value="1"/>
</dbReference>
<feature type="domain" description="Type I restriction modification DNA specificity" evidence="4">
    <location>
        <begin position="256"/>
        <end position="368"/>
    </location>
</feature>
<evidence type="ECO:0000256" key="2">
    <source>
        <dbReference type="ARBA" id="ARBA00022747"/>
    </source>
</evidence>
<feature type="domain" description="Type I restriction modification DNA specificity" evidence="4">
    <location>
        <begin position="8"/>
        <end position="179"/>
    </location>
</feature>
<protein>
    <submittedName>
        <fullName evidence="5">Type I restriction enzyme S subunit</fullName>
        <ecNumber evidence="5">3.1.21.3</ecNumber>
    </submittedName>
</protein>
<dbReference type="InterPro" id="IPR044946">
    <property type="entry name" value="Restrct_endonuc_typeI_TRD_sf"/>
</dbReference>
<dbReference type="InterPro" id="IPR000055">
    <property type="entry name" value="Restrct_endonuc_typeI_TRD"/>
</dbReference>
<dbReference type="GO" id="GO:0009307">
    <property type="term" value="P:DNA restriction-modification system"/>
    <property type="evidence" value="ECO:0007669"/>
    <property type="project" value="UniProtKB-KW"/>
</dbReference>
<evidence type="ECO:0000259" key="4">
    <source>
        <dbReference type="Pfam" id="PF01420"/>
    </source>
</evidence>
<dbReference type="Gene3D" id="3.90.220.20">
    <property type="entry name" value="DNA methylase specificity domains"/>
    <property type="match status" value="2"/>
</dbReference>
<dbReference type="InterPro" id="IPR052021">
    <property type="entry name" value="Type-I_RS_S_subunit"/>
</dbReference>
<dbReference type="Proteomes" id="UP001238163">
    <property type="component" value="Unassembled WGS sequence"/>
</dbReference>
<dbReference type="CDD" id="cd17260">
    <property type="entry name" value="RMtype1_S_EcoEI-TRD1-CR1_like"/>
    <property type="match status" value="1"/>
</dbReference>
<sequence>MNKTVQVPDGWKPAKLKDAAQVNPRSNSVDDDSLVTFLPMTAVSESGIIQGAEIRKAIDVKKGFTSFETGDVLVAKITPCFENNKGCLCRELKNDRGYGSTEFHVLRPKKNIMGEYLHILTRTHHFRGTGELNMTGTAGQKRVPTIFLKNYDFHLPPLPEQKAIADLLSTWDDAIEKTERLIRAKEANLRAHIQILISLRCNSWLHIKTINMFDTITEKNFPEEELLSVTQDHGVIPRDMLEGRVMSPEGTTASYKLIKQGDFAISLRSFQGGIEYSNYQGIISPAYTVVRPKIELNSDFYRLFFKSKLFIEKYLTLAVIGIRDGKQISIPDFLSIKIPVPPLKEQEEIAEALTTLHHEIDLLKQLAAKYKTQKRGLMQKMLTGAWRIKPEIVNQYMEKAK</sequence>
<dbReference type="RefSeq" id="WP_307259906.1">
    <property type="nucleotide sequence ID" value="NZ_JAUSVL010000001.1"/>
</dbReference>
<keyword evidence="6" id="KW-1185">Reference proteome</keyword>
<keyword evidence="5" id="KW-0378">Hydrolase</keyword>